<sequence>MSSLYSLKNLAVFASTALVISLMLPLASWKAVAAPASAAIAGVAIHDDDGGGGEEEEDGNNSSNKEAAASTCSCVIFRLDDVQDEWLEPVQAAIIDKFIEKNAPLDLAVIMNSIGNDPAIVTKVRQALATGLIETALHGWNHVSYANLTLSEQHDTLKAANEKMQDLFGRKSAIFVPPYNEYNENTLKAMNQLGLKIISPEFDSEIESIYNPDEPDSPDNKVYKAIAGGSDTIIKDQFGVYHLPQVIGFYTYDSDPPTKTPLSKIESQIDSAIASYGYAVVTLHPQDFTVKDAGNNPTEELSGNEIKDLDTLITWITDSGYSIQTFSRASHVPLPPIIDNVPPDITAPPDKAIVSSSKLTKVDDLGSPTVSDNADPSPSVKNDATTRHGKGAGSFFVFEQGTTKVTWTATDKAGNTSNATQYVTVASTNDTVAPIGTIDAPTNGTIIKGSLSSPPPSTNTTTTGTAGAYIQVRGTAFDYESGVKVVEVRTNDTEYEIANQVTPGSWSNWTATLLVTHSGDTEVEARVTDFFGNQKWETNVVKVSLDSKQ</sequence>
<dbReference type="AlphaFoldDB" id="A0A075MMD5"/>
<protein>
    <submittedName>
        <fullName evidence="5">Putative xylanase/chitin deacetylase</fullName>
    </submittedName>
</protein>
<dbReference type="InterPro" id="IPR011330">
    <property type="entry name" value="Glyco_hydro/deAcase_b/a-brl"/>
</dbReference>
<dbReference type="InterPro" id="IPR014756">
    <property type="entry name" value="Ig_E-set"/>
</dbReference>
<dbReference type="InterPro" id="IPR003410">
    <property type="entry name" value="HYR_dom"/>
</dbReference>
<name>A0A075MMD5_9ARCH</name>
<dbReference type="GO" id="GO:0016810">
    <property type="term" value="F:hydrolase activity, acting on carbon-nitrogen (but not peptide) bonds"/>
    <property type="evidence" value="ECO:0007669"/>
    <property type="project" value="InterPro"/>
</dbReference>
<reference evidence="5 6" key="1">
    <citation type="journal article" date="2014" name="PLoS ONE">
        <title>Genome Sequence of Candidatus Nitrososphaera evergladensis from Group I.1b Enriched from Everglades Soil Reveals Novel Genomic Features of the Ammonia-Oxidizing Archaea.</title>
        <authorList>
            <person name="Zhalnina K.V."/>
            <person name="Dias R."/>
            <person name="Leonard M.T."/>
            <person name="Dorr de Quadros P."/>
            <person name="Camargo F.A."/>
            <person name="Drew J.C."/>
            <person name="Farmerie W.G."/>
            <person name="Daroub S.H."/>
            <person name="Triplett E.W."/>
        </authorList>
    </citation>
    <scope>NUCLEOTIDE SEQUENCE [LARGE SCALE GENOMIC DNA]</scope>
    <source>
        <strain evidence="5 6">SR1</strain>
    </source>
</reference>
<keyword evidence="5" id="KW-0326">Glycosidase</keyword>
<feature type="region of interest" description="Disordered" evidence="2">
    <location>
        <begin position="356"/>
        <end position="388"/>
    </location>
</feature>
<dbReference type="SUPFAM" id="SSF81296">
    <property type="entry name" value="E set domains"/>
    <property type="match status" value="1"/>
</dbReference>
<dbReference type="SUPFAM" id="SSF88713">
    <property type="entry name" value="Glycoside hydrolase/deacetylase"/>
    <property type="match status" value="1"/>
</dbReference>
<keyword evidence="5" id="KW-0378">Hydrolase</keyword>
<feature type="domain" description="HYR" evidence="3">
    <location>
        <begin position="332"/>
        <end position="427"/>
    </location>
</feature>
<evidence type="ECO:0000259" key="3">
    <source>
        <dbReference type="PROSITE" id="PS50825"/>
    </source>
</evidence>
<dbReference type="Proteomes" id="UP000028194">
    <property type="component" value="Chromosome"/>
</dbReference>
<dbReference type="STRING" id="1459636.NTE_00213"/>
<dbReference type="GO" id="GO:0016798">
    <property type="term" value="F:hydrolase activity, acting on glycosyl bonds"/>
    <property type="evidence" value="ECO:0007669"/>
    <property type="project" value="UniProtKB-KW"/>
</dbReference>
<dbReference type="Gene3D" id="3.20.20.370">
    <property type="entry name" value="Glycoside hydrolase/deacetylase"/>
    <property type="match status" value="1"/>
</dbReference>
<keyword evidence="5" id="KW-0858">Xylan degradation</keyword>
<organism evidence="5 6">
    <name type="scientific">Candidatus Nitrososphaera evergladensis SR1</name>
    <dbReference type="NCBI Taxonomy" id="1459636"/>
    <lineage>
        <taxon>Archaea</taxon>
        <taxon>Nitrososphaerota</taxon>
        <taxon>Nitrososphaeria</taxon>
        <taxon>Nitrososphaerales</taxon>
        <taxon>Nitrososphaeraceae</taxon>
        <taxon>Nitrososphaera</taxon>
    </lineage>
</organism>
<dbReference type="PROSITE" id="PS50825">
    <property type="entry name" value="HYR"/>
    <property type="match status" value="1"/>
</dbReference>
<accession>A0A075MMD5</accession>
<feature type="domain" description="NodB homology" evidence="4">
    <location>
        <begin position="73"/>
        <end position="324"/>
    </location>
</feature>
<keyword evidence="5" id="KW-0624">Polysaccharide degradation</keyword>
<dbReference type="GO" id="GO:0045493">
    <property type="term" value="P:xylan catabolic process"/>
    <property type="evidence" value="ECO:0007669"/>
    <property type="project" value="UniProtKB-KW"/>
</dbReference>
<dbReference type="eggNOG" id="arCOG02876">
    <property type="taxonomic scope" value="Archaea"/>
</dbReference>
<keyword evidence="5" id="KW-0119">Carbohydrate metabolism</keyword>
<gene>
    <name evidence="5" type="ORF">NTE_00213</name>
</gene>
<proteinExistence type="predicted"/>
<evidence type="ECO:0000259" key="4">
    <source>
        <dbReference type="PROSITE" id="PS51677"/>
    </source>
</evidence>
<dbReference type="InterPro" id="IPR002509">
    <property type="entry name" value="NODB_dom"/>
</dbReference>
<keyword evidence="6" id="KW-1185">Reference proteome</keyword>
<evidence type="ECO:0000256" key="2">
    <source>
        <dbReference type="SAM" id="MobiDB-lite"/>
    </source>
</evidence>
<dbReference type="Gene3D" id="2.60.40.650">
    <property type="match status" value="1"/>
</dbReference>
<keyword evidence="1" id="KW-0677">Repeat</keyword>
<dbReference type="Gene3D" id="2.60.40.10">
    <property type="entry name" value="Immunoglobulins"/>
    <property type="match status" value="1"/>
</dbReference>
<dbReference type="KEGG" id="nev:NTE_00213"/>
<evidence type="ECO:0000313" key="6">
    <source>
        <dbReference type="Proteomes" id="UP000028194"/>
    </source>
</evidence>
<evidence type="ECO:0000313" key="5">
    <source>
        <dbReference type="EMBL" id="AIF82295.1"/>
    </source>
</evidence>
<evidence type="ECO:0000256" key="1">
    <source>
        <dbReference type="ARBA" id="ARBA00022737"/>
    </source>
</evidence>
<dbReference type="EMBL" id="CP007174">
    <property type="protein sequence ID" value="AIF82295.1"/>
    <property type="molecule type" value="Genomic_DNA"/>
</dbReference>
<dbReference type="Pfam" id="PF01522">
    <property type="entry name" value="Polysacc_deac_1"/>
    <property type="match status" value="1"/>
</dbReference>
<dbReference type="InterPro" id="IPR013783">
    <property type="entry name" value="Ig-like_fold"/>
</dbReference>
<feature type="compositionally biased region" description="Polar residues" evidence="2">
    <location>
        <begin position="368"/>
        <end position="383"/>
    </location>
</feature>
<dbReference type="PROSITE" id="PS51677">
    <property type="entry name" value="NODB"/>
    <property type="match status" value="1"/>
</dbReference>
<dbReference type="HOGENOM" id="CLU_613395_0_0_2"/>